<dbReference type="InterPro" id="IPR022192">
    <property type="entry name" value="SUV3_C"/>
</dbReference>
<reference evidence="2 3" key="1">
    <citation type="journal article" date="2013" name="PLoS ONE">
        <title>Predicting the Proteins of Angomonas deanei, Strigomonas culicis and Their Respective Endosymbionts Reveals New Aspects of the Trypanosomatidae Family.</title>
        <authorList>
            <person name="Motta M.C."/>
            <person name="Martins A.C."/>
            <person name="de Souza S.S."/>
            <person name="Catta-Preta C.M."/>
            <person name="Silva R."/>
            <person name="Klein C.C."/>
            <person name="de Almeida L.G."/>
            <person name="de Lima Cunha O."/>
            <person name="Ciapina L.P."/>
            <person name="Brocchi M."/>
            <person name="Colabardini A.C."/>
            <person name="de Araujo Lima B."/>
            <person name="Machado C.R."/>
            <person name="de Almeida Soares C.M."/>
            <person name="Probst C.M."/>
            <person name="de Menezes C.B."/>
            <person name="Thompson C.E."/>
            <person name="Bartholomeu D.C."/>
            <person name="Gradia D.F."/>
            <person name="Pavoni D.P."/>
            <person name="Grisard E.C."/>
            <person name="Fantinatti-Garboggini F."/>
            <person name="Marchini F.K."/>
            <person name="Rodrigues-Luiz G.F."/>
            <person name="Wagner G."/>
            <person name="Goldman G.H."/>
            <person name="Fietto J.L."/>
            <person name="Elias M.C."/>
            <person name="Goldman M.H."/>
            <person name="Sagot M.F."/>
            <person name="Pereira M."/>
            <person name="Stoco P.H."/>
            <person name="de Mendonca-Neto R.P."/>
            <person name="Teixeira S.M."/>
            <person name="Maciel T.E."/>
            <person name="de Oliveira Mendes T.A."/>
            <person name="Urmenyi T.P."/>
            <person name="de Souza W."/>
            <person name="Schenkman S."/>
            <person name="de Vasconcelos A.T."/>
        </authorList>
    </citation>
    <scope>NUCLEOTIDE SEQUENCE [LARGE SCALE GENOMIC DNA]</scope>
</reference>
<sequence length="108" mass="12600">MRLPDRLLFSFLPLNDSTEAGLQLVRGYAADHAAARPVTLRLDEDLHRLLSARDEDPHSERMQALSAIYRRAEMYNWLAWRFRETFVHATAAQQVKLRCVEEMKRMAS</sequence>
<keyword evidence="3" id="KW-1185">Reference proteome</keyword>
<evidence type="ECO:0000259" key="1">
    <source>
        <dbReference type="Pfam" id="PF12513"/>
    </source>
</evidence>
<dbReference type="Pfam" id="PF12513">
    <property type="entry name" value="SUV3_C"/>
    <property type="match status" value="1"/>
</dbReference>
<evidence type="ECO:0000313" key="2">
    <source>
        <dbReference type="EMBL" id="EPY15889.1"/>
    </source>
</evidence>
<protein>
    <recommendedName>
        <fullName evidence="1">ATP-dependent RNA helicase SUV3 C-terminal domain-containing protein</fullName>
    </recommendedName>
</protein>
<dbReference type="Proteomes" id="UP000015354">
    <property type="component" value="Unassembled WGS sequence"/>
</dbReference>
<organism evidence="2 3">
    <name type="scientific">Strigomonas culicis</name>
    <dbReference type="NCBI Taxonomy" id="28005"/>
    <lineage>
        <taxon>Eukaryota</taxon>
        <taxon>Discoba</taxon>
        <taxon>Euglenozoa</taxon>
        <taxon>Kinetoplastea</taxon>
        <taxon>Metakinetoplastina</taxon>
        <taxon>Trypanosomatida</taxon>
        <taxon>Trypanosomatidae</taxon>
        <taxon>Strigomonadinae</taxon>
        <taxon>Strigomonas</taxon>
    </lineage>
</organism>
<name>S9TG02_9TRYP</name>
<comment type="caution">
    <text evidence="2">The sequence shown here is derived from an EMBL/GenBank/DDBJ whole genome shotgun (WGS) entry which is preliminary data.</text>
</comment>
<dbReference type="AlphaFoldDB" id="S9TG02"/>
<evidence type="ECO:0000313" key="3">
    <source>
        <dbReference type="Proteomes" id="UP000015354"/>
    </source>
</evidence>
<dbReference type="Gene3D" id="1.20.58.1080">
    <property type="match status" value="1"/>
</dbReference>
<feature type="domain" description="ATP-dependent RNA helicase SUV3 C-terminal" evidence="1">
    <location>
        <begin position="68"/>
        <end position="104"/>
    </location>
</feature>
<gene>
    <name evidence="2" type="ORF">STCU_11694</name>
</gene>
<proteinExistence type="predicted"/>
<accession>S9TG02</accession>
<dbReference type="EMBL" id="ATMH01011678">
    <property type="protein sequence ID" value="EPY15889.1"/>
    <property type="molecule type" value="Genomic_DNA"/>
</dbReference>